<evidence type="ECO:0000259" key="6">
    <source>
        <dbReference type="PROSITE" id="PS50016"/>
    </source>
</evidence>
<dbReference type="PROSITE" id="PS50016">
    <property type="entry name" value="ZF_PHD_2"/>
    <property type="match status" value="1"/>
</dbReference>
<name>A0AAW2SBA1_9LAMI</name>
<comment type="caution">
    <text evidence="8">The sequence shown here is derived from an EMBL/GenBank/DDBJ whole genome shotgun (WGS) entry which is preliminary data.</text>
</comment>
<feature type="compositionally biased region" description="Polar residues" evidence="5">
    <location>
        <begin position="441"/>
        <end position="456"/>
    </location>
</feature>
<feature type="region of interest" description="Disordered" evidence="5">
    <location>
        <begin position="698"/>
        <end position="804"/>
    </location>
</feature>
<evidence type="ECO:0000313" key="8">
    <source>
        <dbReference type="EMBL" id="KAL0389698.1"/>
    </source>
</evidence>
<keyword evidence="2 4" id="KW-0863">Zinc-finger</keyword>
<dbReference type="InterPro" id="IPR019787">
    <property type="entry name" value="Znf_PHD-finger"/>
</dbReference>
<dbReference type="InterPro" id="IPR011011">
    <property type="entry name" value="Znf_FYVE_PHD"/>
</dbReference>
<dbReference type="PROSITE" id="PS50172">
    <property type="entry name" value="BRCT"/>
    <property type="match status" value="1"/>
</dbReference>
<dbReference type="Gene3D" id="3.30.40.10">
    <property type="entry name" value="Zinc/RING finger domain, C3HC4 (zinc finger)"/>
    <property type="match status" value="1"/>
</dbReference>
<dbReference type="PANTHER" id="PTHR47181:SF2">
    <property type="entry name" value="BRCA1 C TERMINUS DOMAIN CONTAINING PROTEIN, EXPRESSED"/>
    <property type="match status" value="1"/>
</dbReference>
<dbReference type="EMBL" id="JACGWM010000002">
    <property type="protein sequence ID" value="KAL0389698.1"/>
    <property type="molecule type" value="Genomic_DNA"/>
</dbReference>
<dbReference type="InterPro" id="IPR044254">
    <property type="entry name" value="At4g02110-like"/>
</dbReference>
<dbReference type="SUPFAM" id="SSF52113">
    <property type="entry name" value="BRCT domain"/>
    <property type="match status" value="2"/>
</dbReference>
<dbReference type="InterPro" id="IPR001357">
    <property type="entry name" value="BRCT_dom"/>
</dbReference>
<organism evidence="8">
    <name type="scientific">Sesamum calycinum</name>
    <dbReference type="NCBI Taxonomy" id="2727403"/>
    <lineage>
        <taxon>Eukaryota</taxon>
        <taxon>Viridiplantae</taxon>
        <taxon>Streptophyta</taxon>
        <taxon>Embryophyta</taxon>
        <taxon>Tracheophyta</taxon>
        <taxon>Spermatophyta</taxon>
        <taxon>Magnoliopsida</taxon>
        <taxon>eudicotyledons</taxon>
        <taxon>Gunneridae</taxon>
        <taxon>Pentapetalae</taxon>
        <taxon>asterids</taxon>
        <taxon>lamiids</taxon>
        <taxon>Lamiales</taxon>
        <taxon>Pedaliaceae</taxon>
        <taxon>Sesamum</taxon>
    </lineage>
</organism>
<feature type="compositionally biased region" description="Basic and acidic residues" evidence="5">
    <location>
        <begin position="703"/>
        <end position="720"/>
    </location>
</feature>
<dbReference type="SMART" id="SM00249">
    <property type="entry name" value="PHD"/>
    <property type="match status" value="1"/>
</dbReference>
<sequence>MLESNQILAYDDPSKTFLGVRFVLLGFDSVKEDKVRSKLLEGGGVDAVNYGPDCNHVIVDKLVYDDPICVAARRDGKILVTGLWVDHSFDVGMPVDPNSVMYKPMRDLNGIPGAKSLVVCLTGYQRQDRDDIMTMVALMGANFSKPLVANRVTHLICYKFEGEKFELARKMKKIKLVNHRWLEDCLKAWELLPEADYIKSGYELEMEAEARDSEEETEDVASMINMGRKNVVSPQNPKTENKCSYQSPIKHEVSRNSLSVSASKSLANVGETSRIPSTPGKMMDFEKTSFPPETHDKQLEKATFCSSRSPGKMSSEVPSNRSDGKVFPEKVENAVASASENAKKTPSPEVSKLSSKSHSRSTALKASLPLRSERIETDSGSPSMSNVNKLSSGSGSHMPLERHQNGTDFDGLKTPLEGTLSPLDKGKSVTVPYKRKKAGSHGSSKSLTSNPDSKTLMQSELVTKTTEVPASEFSTDGSHGLAVNVSPTTIACLLRNEASLAPKEGLRISAASEHGQEHNDQVLQSSHEGVGKNTSPSLDVKNLSPSRTDYTGGVERHQSDPPSIEPPSTKSRVEKMDGQADLNSSNLGQTGSQVKPLKRKMLAKKTLGSRLTMFKATKHKGSVNLQKTVLQNQSLIHTNEAVPSEDSDNTAITEKVMMVPPNTNEDGPVDDEAKVPDDSYVFDMGQADAKIIPINKQVAKSKNSTEAEKAVCSKKTESTEPKPTGGAEEQKLTKGKKRPLTTSKTTKLKESREDTGKDGSKSKQNGKKMVSGTEEGAALAGETKTKPSKKLKSSADVEKENTPVTIRQQGVNNDIGACEKVASQPLKKSVKNDSKGNKVSPSSMVVQNAGVKFEPAWFILSGHRLQRKEFQQVIRRLKEGFAEILIIGRIKQHISLFQTQYEELKSFSQLLHLEASNEAGRLLSEEPYEWHKKCLTEDGAINLEAPRKWRLLRERTGHGAFYGMRIVIYGECIAPPLDTLKRVVKAGDGTILATSPPYTRLFKSRIDFAIISPGMPRVDMWVQEFLRHEVPCVVADYLVEYVCKPGYSLERHVQYNTHAWAKKSLENLINRVEEVVEDPRTPDHSIDDVACNVCGSGDRGDEMIICGAEDGSHGCGAGVHIDCLNPPLEDVPSEDWFCPECSHKGESKTKNRSSKKRGSTSKM</sequence>
<feature type="compositionally biased region" description="Basic and acidic residues" evidence="5">
    <location>
        <begin position="322"/>
        <end position="332"/>
    </location>
</feature>
<dbReference type="SMART" id="SM00292">
    <property type="entry name" value="BRCT"/>
    <property type="match status" value="3"/>
</dbReference>
<feature type="domain" description="BRCT" evidence="7">
    <location>
        <begin position="115"/>
        <end position="199"/>
    </location>
</feature>
<evidence type="ECO:0000256" key="5">
    <source>
        <dbReference type="SAM" id="MobiDB-lite"/>
    </source>
</evidence>
<gene>
    <name evidence="8" type="ORF">Scaly_0326900</name>
</gene>
<dbReference type="InterPro" id="IPR013083">
    <property type="entry name" value="Znf_RING/FYVE/PHD"/>
</dbReference>
<feature type="region of interest" description="Disordered" evidence="5">
    <location>
        <begin position="254"/>
        <end position="456"/>
    </location>
</feature>
<feature type="compositionally biased region" description="Polar residues" evidence="5">
    <location>
        <begin position="255"/>
        <end position="276"/>
    </location>
</feature>
<dbReference type="InterPro" id="IPR036420">
    <property type="entry name" value="BRCT_dom_sf"/>
</dbReference>
<feature type="compositionally biased region" description="Polar residues" evidence="5">
    <location>
        <begin position="581"/>
        <end position="593"/>
    </location>
</feature>
<feature type="compositionally biased region" description="Basic and acidic residues" evidence="5">
    <location>
        <begin position="747"/>
        <end position="761"/>
    </location>
</feature>
<accession>A0AAW2SBA1</accession>
<feature type="region of interest" description="Disordered" evidence="5">
    <location>
        <begin position="1141"/>
        <end position="1163"/>
    </location>
</feature>
<dbReference type="PANTHER" id="PTHR47181">
    <property type="entry name" value="BRCA1 C TERMINUS DOMAIN CONTAINING PROTEIN, EXPRESSED"/>
    <property type="match status" value="1"/>
</dbReference>
<dbReference type="Pfam" id="PF00628">
    <property type="entry name" value="PHD"/>
    <property type="match status" value="1"/>
</dbReference>
<dbReference type="InterPro" id="IPR001965">
    <property type="entry name" value="Znf_PHD"/>
</dbReference>
<feature type="region of interest" description="Disordered" evidence="5">
    <location>
        <begin position="513"/>
        <end position="594"/>
    </location>
</feature>
<evidence type="ECO:0000256" key="1">
    <source>
        <dbReference type="ARBA" id="ARBA00022723"/>
    </source>
</evidence>
<feature type="compositionally biased region" description="Polar residues" evidence="5">
    <location>
        <begin position="378"/>
        <end position="395"/>
    </location>
</feature>
<feature type="compositionally biased region" description="Polar residues" evidence="5">
    <location>
        <begin position="521"/>
        <end position="549"/>
    </location>
</feature>
<reference evidence="8" key="1">
    <citation type="submission" date="2020-06" db="EMBL/GenBank/DDBJ databases">
        <authorList>
            <person name="Li T."/>
            <person name="Hu X."/>
            <person name="Zhang T."/>
            <person name="Song X."/>
            <person name="Zhang H."/>
            <person name="Dai N."/>
            <person name="Sheng W."/>
            <person name="Hou X."/>
            <person name="Wei L."/>
        </authorList>
    </citation>
    <scope>NUCLEOTIDE SEQUENCE</scope>
    <source>
        <strain evidence="8">KEN8</strain>
        <tissue evidence="8">Leaf</tissue>
    </source>
</reference>
<evidence type="ECO:0000256" key="3">
    <source>
        <dbReference type="ARBA" id="ARBA00022833"/>
    </source>
</evidence>
<feature type="compositionally biased region" description="Basic and acidic residues" evidence="5">
    <location>
        <begin position="283"/>
        <end position="300"/>
    </location>
</feature>
<dbReference type="Gene3D" id="3.40.50.10190">
    <property type="entry name" value="BRCT domain"/>
    <property type="match status" value="3"/>
</dbReference>
<protein>
    <submittedName>
        <fullName evidence="8">BRCT domain-containing protein</fullName>
    </submittedName>
</protein>
<dbReference type="SUPFAM" id="SSF57903">
    <property type="entry name" value="FYVE/PHD zinc finger"/>
    <property type="match status" value="1"/>
</dbReference>
<evidence type="ECO:0000256" key="4">
    <source>
        <dbReference type="PROSITE-ProRule" id="PRU00146"/>
    </source>
</evidence>
<dbReference type="AlphaFoldDB" id="A0AAW2SBA1"/>
<dbReference type="Pfam" id="PF12738">
    <property type="entry name" value="PTCB-BRCT"/>
    <property type="match status" value="1"/>
</dbReference>
<feature type="compositionally biased region" description="Basic residues" evidence="5">
    <location>
        <begin position="1150"/>
        <end position="1163"/>
    </location>
</feature>
<keyword evidence="1" id="KW-0479">Metal-binding</keyword>
<proteinExistence type="predicted"/>
<keyword evidence="3" id="KW-0862">Zinc</keyword>
<feature type="compositionally biased region" description="Low complexity" evidence="5">
    <location>
        <begin position="347"/>
        <end position="356"/>
    </location>
</feature>
<evidence type="ECO:0000259" key="7">
    <source>
        <dbReference type="PROSITE" id="PS50172"/>
    </source>
</evidence>
<feature type="domain" description="PHD-type" evidence="6">
    <location>
        <begin position="1088"/>
        <end position="1144"/>
    </location>
</feature>
<reference evidence="8" key="2">
    <citation type="journal article" date="2024" name="Plant">
        <title>Genomic evolution and insights into agronomic trait innovations of Sesamum species.</title>
        <authorList>
            <person name="Miao H."/>
            <person name="Wang L."/>
            <person name="Qu L."/>
            <person name="Liu H."/>
            <person name="Sun Y."/>
            <person name="Le M."/>
            <person name="Wang Q."/>
            <person name="Wei S."/>
            <person name="Zheng Y."/>
            <person name="Lin W."/>
            <person name="Duan Y."/>
            <person name="Cao H."/>
            <person name="Xiong S."/>
            <person name="Wang X."/>
            <person name="Wei L."/>
            <person name="Li C."/>
            <person name="Ma Q."/>
            <person name="Ju M."/>
            <person name="Zhao R."/>
            <person name="Li G."/>
            <person name="Mu C."/>
            <person name="Tian Q."/>
            <person name="Mei H."/>
            <person name="Zhang T."/>
            <person name="Gao T."/>
            <person name="Zhang H."/>
        </authorList>
    </citation>
    <scope>NUCLEOTIDE SEQUENCE</scope>
    <source>
        <strain evidence="8">KEN8</strain>
    </source>
</reference>
<dbReference type="GO" id="GO:0008270">
    <property type="term" value="F:zinc ion binding"/>
    <property type="evidence" value="ECO:0007669"/>
    <property type="project" value="UniProtKB-KW"/>
</dbReference>
<evidence type="ECO:0000256" key="2">
    <source>
        <dbReference type="ARBA" id="ARBA00022771"/>
    </source>
</evidence>